<evidence type="ECO:0000313" key="2">
    <source>
        <dbReference type="EMBL" id="CAE2205066.1"/>
    </source>
</evidence>
<organism evidence="2">
    <name type="scientific">Prymnesium polylepis</name>
    <dbReference type="NCBI Taxonomy" id="72548"/>
    <lineage>
        <taxon>Eukaryota</taxon>
        <taxon>Haptista</taxon>
        <taxon>Haptophyta</taxon>
        <taxon>Prymnesiophyceae</taxon>
        <taxon>Prymnesiales</taxon>
        <taxon>Prymnesiaceae</taxon>
        <taxon>Prymnesium</taxon>
    </lineage>
</organism>
<protein>
    <submittedName>
        <fullName evidence="2">Uncharacterized protein</fullName>
    </submittedName>
</protein>
<sequence>MHPRGRTRYNVSNRHRRRSSLPVARSLGSRSSMRHAMHLLLLCLIVPAWCRLVVPGKLGKSDGETAPRFKVTSTVQPVLKLRKRLGALGSALTLGCDYNLLDRTASFDTSWRDSVMGGELSLKNLSSVELRKIWLFPGLFDAATKVEMLSSVDLKTGRADAQLKLGLRRRVSRRGLSLVHAVSLDGGQGHLSLDVGATLLVPDELSLSADDVRTRSFSSLDAATFHVDFDRLDIRVEY</sequence>
<gene>
    <name evidence="2" type="ORF">CPOL0286_LOCUS5218</name>
</gene>
<proteinExistence type="predicted"/>
<reference evidence="2" key="1">
    <citation type="submission" date="2021-01" db="EMBL/GenBank/DDBJ databases">
        <authorList>
            <person name="Corre E."/>
            <person name="Pelletier E."/>
            <person name="Niang G."/>
            <person name="Scheremetjew M."/>
            <person name="Finn R."/>
            <person name="Kale V."/>
            <person name="Holt S."/>
            <person name="Cochrane G."/>
            <person name="Meng A."/>
            <person name="Brown T."/>
            <person name="Cohen L."/>
        </authorList>
    </citation>
    <scope>NUCLEOTIDE SEQUENCE</scope>
    <source>
        <strain evidence="2">UIO037</strain>
    </source>
</reference>
<dbReference type="AlphaFoldDB" id="A0A7S4M773"/>
<feature type="compositionally biased region" description="Basic residues" evidence="1">
    <location>
        <begin position="1"/>
        <end position="19"/>
    </location>
</feature>
<evidence type="ECO:0000256" key="1">
    <source>
        <dbReference type="SAM" id="MobiDB-lite"/>
    </source>
</evidence>
<feature type="region of interest" description="Disordered" evidence="1">
    <location>
        <begin position="1"/>
        <end position="27"/>
    </location>
</feature>
<dbReference type="EMBL" id="HBKO01011712">
    <property type="protein sequence ID" value="CAE2205066.1"/>
    <property type="molecule type" value="Transcribed_RNA"/>
</dbReference>
<accession>A0A7S4M773</accession>
<name>A0A7S4M773_9EUKA</name>